<dbReference type="RefSeq" id="WP_015341135.1">
    <property type="nucleotide sequence ID" value="NZ_JAADZA010000028.1"/>
</dbReference>
<dbReference type="InterPro" id="IPR000014">
    <property type="entry name" value="PAS"/>
</dbReference>
<reference evidence="4 7" key="2">
    <citation type="submission" date="2020-08" db="EMBL/GenBank/DDBJ databases">
        <title>Genomic Encyclopedia of Type Strains, Phase IV (KMG-V): Genome sequencing to study the core and pangenomes of soil and plant-associated prokaryotes.</title>
        <authorList>
            <person name="Whitman W."/>
        </authorList>
    </citation>
    <scope>NUCLEOTIDE SEQUENCE [LARGE SCALE GENOMIC DNA]</scope>
    <source>
        <strain evidence="4 7">SEMIA 4059</strain>
    </source>
</reference>
<feature type="domain" description="EAL" evidence="2">
    <location>
        <begin position="504"/>
        <end position="755"/>
    </location>
</feature>
<feature type="domain" description="GGDEF" evidence="3">
    <location>
        <begin position="362"/>
        <end position="495"/>
    </location>
</feature>
<dbReference type="InterPro" id="IPR035919">
    <property type="entry name" value="EAL_sf"/>
</dbReference>
<proteinExistence type="predicted"/>
<dbReference type="Gene3D" id="3.20.20.450">
    <property type="entry name" value="EAL domain"/>
    <property type="match status" value="1"/>
</dbReference>
<reference evidence="5 6" key="1">
    <citation type="submission" date="2020-02" db="EMBL/GenBank/DDBJ databases">
        <title>Draft genome sequence of Rhizobium tropici.</title>
        <authorList>
            <person name="Khayi S."/>
            <person name="Jemo M."/>
        </authorList>
    </citation>
    <scope>NUCLEOTIDE SEQUENCE [LARGE SCALE GENOMIC DNA]</scope>
    <source>
        <strain evidence="5 6">A12</strain>
    </source>
</reference>
<dbReference type="InterPro" id="IPR029787">
    <property type="entry name" value="Nucleotide_cyclase"/>
</dbReference>
<keyword evidence="1" id="KW-0472">Membrane</keyword>
<dbReference type="EMBL" id="JAADZA010000028">
    <property type="protein sequence ID" value="NEV13604.1"/>
    <property type="molecule type" value="Genomic_DNA"/>
</dbReference>
<dbReference type="PROSITE" id="PS50887">
    <property type="entry name" value="GGDEF"/>
    <property type="match status" value="1"/>
</dbReference>
<evidence type="ECO:0000259" key="3">
    <source>
        <dbReference type="PROSITE" id="PS50887"/>
    </source>
</evidence>
<evidence type="ECO:0000313" key="7">
    <source>
        <dbReference type="Proteomes" id="UP000526625"/>
    </source>
</evidence>
<dbReference type="SUPFAM" id="SSF55073">
    <property type="entry name" value="Nucleotide cyclase"/>
    <property type="match status" value="1"/>
</dbReference>
<dbReference type="Proteomes" id="UP000471190">
    <property type="component" value="Unassembled WGS sequence"/>
</dbReference>
<evidence type="ECO:0000313" key="5">
    <source>
        <dbReference type="EMBL" id="NEV13604.1"/>
    </source>
</evidence>
<dbReference type="Pfam" id="PF12860">
    <property type="entry name" value="PAS_7"/>
    <property type="match status" value="1"/>
</dbReference>
<name>A0A6P1CFL5_RHITR</name>
<dbReference type="SMART" id="SM00267">
    <property type="entry name" value="GGDEF"/>
    <property type="match status" value="1"/>
</dbReference>
<keyword evidence="7" id="KW-1185">Reference proteome</keyword>
<dbReference type="CDD" id="cd01948">
    <property type="entry name" value="EAL"/>
    <property type="match status" value="1"/>
</dbReference>
<dbReference type="SMART" id="SM00091">
    <property type="entry name" value="PAS"/>
    <property type="match status" value="1"/>
</dbReference>
<evidence type="ECO:0000313" key="6">
    <source>
        <dbReference type="Proteomes" id="UP000471190"/>
    </source>
</evidence>
<dbReference type="Gene3D" id="3.30.70.270">
    <property type="match status" value="1"/>
</dbReference>
<dbReference type="CDD" id="cd01949">
    <property type="entry name" value="GGDEF"/>
    <property type="match status" value="1"/>
</dbReference>
<keyword evidence="1" id="KW-0812">Transmembrane</keyword>
<accession>A0A6P1CFL5</accession>
<dbReference type="NCBIfam" id="TIGR00254">
    <property type="entry name" value="GGDEF"/>
    <property type="match status" value="1"/>
</dbReference>
<evidence type="ECO:0000256" key="1">
    <source>
        <dbReference type="SAM" id="Phobius"/>
    </source>
</evidence>
<dbReference type="InterPro" id="IPR035965">
    <property type="entry name" value="PAS-like_dom_sf"/>
</dbReference>
<dbReference type="Gene3D" id="3.30.450.20">
    <property type="entry name" value="PAS domain"/>
    <property type="match status" value="1"/>
</dbReference>
<sequence>MKPPSPDTVPTDIYLSFVSSLFGNRKTLVTGVFVHILMYVLVFLSTYASIYLAFCVAFAIVFGLRINFFRQFDAADKNSFTRADIASWETRYVIGAAATAAILGIGSGYAILILRDPLAEFICVAVTMASMVSIVGRNYGSPRAVDLQILACCVPIVIACLLSQELYKGIASLMLIPFGLTTRAMANGMREFLYRNIVASREISLMADRFDTALNNMPHGLFMLDAQNRILVVNRKACELLNFADPQRLKDCEFDVVLRYGARHAFIDGSLPGLIQRQLAQLVSGTLSRTLIQFNEDQFLEFSASRRADGIVILIFEDVTVRIRAERKILHMVRYDPLTGLPNREYFVDQVKEKLAARNRESRIGILVLDIDDFKHVNDTKGHVAGDRLLVAVAERLKALAGTTVLVARLVGDQFVLFFPNEDDVPDIDGRIRALHAAMAGTYDAEDSSFRVSASGGYMTMPGREFRPEEWQIKVDLALFEAKSRMKGGCSAFEQEMDARYVERQTLKDDLREAVEAGRLQAVYQPMYTPDGSRIECCEALARWIHPEKGSIPPDLFVQLAEEMGIVAGITRFMVDRACRDCVSWPAPLAVSVNLSAQDLRNDEVVKIVIAALETSGLEPSRLHLEVTESCLMDEVATVRSILADLRARGITIAIDDFGTGFSSLSYLDTLPVDVVKIDRSFVRDITTDSRRFKLLCGIVDLSRALSLHVVIEGVETLEQLALVVERNLADIIQGYVFSPPITPEQVAEKVANLDKRQLGAGRLFSPEVVR</sequence>
<dbReference type="PANTHER" id="PTHR44757:SF2">
    <property type="entry name" value="BIOFILM ARCHITECTURE MAINTENANCE PROTEIN MBAA"/>
    <property type="match status" value="1"/>
</dbReference>
<feature type="transmembrane region" description="Helical" evidence="1">
    <location>
        <begin position="50"/>
        <end position="69"/>
    </location>
</feature>
<evidence type="ECO:0000259" key="2">
    <source>
        <dbReference type="PROSITE" id="PS50883"/>
    </source>
</evidence>
<keyword evidence="1" id="KW-1133">Transmembrane helix</keyword>
<dbReference type="PROSITE" id="PS50883">
    <property type="entry name" value="EAL"/>
    <property type="match status" value="1"/>
</dbReference>
<dbReference type="PANTHER" id="PTHR44757">
    <property type="entry name" value="DIGUANYLATE CYCLASE DGCP"/>
    <property type="match status" value="1"/>
</dbReference>
<organism evidence="5 6">
    <name type="scientific">Rhizobium tropici</name>
    <dbReference type="NCBI Taxonomy" id="398"/>
    <lineage>
        <taxon>Bacteria</taxon>
        <taxon>Pseudomonadati</taxon>
        <taxon>Pseudomonadota</taxon>
        <taxon>Alphaproteobacteria</taxon>
        <taxon>Hyphomicrobiales</taxon>
        <taxon>Rhizobiaceae</taxon>
        <taxon>Rhizobium/Agrobacterium group</taxon>
        <taxon>Rhizobium</taxon>
    </lineage>
</organism>
<dbReference type="InterPro" id="IPR043128">
    <property type="entry name" value="Rev_trsase/Diguanyl_cyclase"/>
</dbReference>
<dbReference type="InterPro" id="IPR052155">
    <property type="entry name" value="Biofilm_reg_signaling"/>
</dbReference>
<dbReference type="EMBL" id="JACHBF010000011">
    <property type="protein sequence ID" value="MBB6493587.1"/>
    <property type="molecule type" value="Genomic_DNA"/>
</dbReference>
<dbReference type="InterPro" id="IPR001633">
    <property type="entry name" value="EAL_dom"/>
</dbReference>
<dbReference type="SUPFAM" id="SSF141868">
    <property type="entry name" value="EAL domain-like"/>
    <property type="match status" value="1"/>
</dbReference>
<dbReference type="AlphaFoldDB" id="A0A6P1CFL5"/>
<feature type="transmembrane region" description="Helical" evidence="1">
    <location>
        <begin position="147"/>
        <end position="164"/>
    </location>
</feature>
<dbReference type="SUPFAM" id="SSF55785">
    <property type="entry name" value="PYP-like sensor domain (PAS domain)"/>
    <property type="match status" value="1"/>
</dbReference>
<dbReference type="InterPro" id="IPR000160">
    <property type="entry name" value="GGDEF_dom"/>
</dbReference>
<feature type="transmembrane region" description="Helical" evidence="1">
    <location>
        <begin position="27"/>
        <end position="44"/>
    </location>
</feature>
<protein>
    <submittedName>
        <fullName evidence="4">Diguanylate cyclase (GGDEF)-like protein</fullName>
    </submittedName>
    <submittedName>
        <fullName evidence="5">EAL domain-containing protein</fullName>
    </submittedName>
</protein>
<feature type="transmembrane region" description="Helical" evidence="1">
    <location>
        <begin position="90"/>
        <end position="112"/>
    </location>
</feature>
<dbReference type="Pfam" id="PF00563">
    <property type="entry name" value="EAL"/>
    <property type="match status" value="1"/>
</dbReference>
<feature type="transmembrane region" description="Helical" evidence="1">
    <location>
        <begin position="118"/>
        <end position="135"/>
    </location>
</feature>
<comment type="caution">
    <text evidence="5">The sequence shown here is derived from an EMBL/GenBank/DDBJ whole genome shotgun (WGS) entry which is preliminary data.</text>
</comment>
<evidence type="ECO:0000313" key="4">
    <source>
        <dbReference type="EMBL" id="MBB6493587.1"/>
    </source>
</evidence>
<dbReference type="Pfam" id="PF00990">
    <property type="entry name" value="GGDEF"/>
    <property type="match status" value="1"/>
</dbReference>
<dbReference type="Proteomes" id="UP000526625">
    <property type="component" value="Unassembled WGS sequence"/>
</dbReference>
<gene>
    <name evidence="4" type="ORF">GGD45_004013</name>
    <name evidence="5" type="ORF">GXW80_21680</name>
</gene>
<dbReference type="SMART" id="SM00052">
    <property type="entry name" value="EAL"/>
    <property type="match status" value="1"/>
</dbReference>